<evidence type="ECO:0000256" key="1">
    <source>
        <dbReference type="ARBA" id="ARBA00006817"/>
    </source>
</evidence>
<dbReference type="RefSeq" id="WP_029619772.1">
    <property type="nucleotide sequence ID" value="NZ_CAJXID010000012.1"/>
</dbReference>
<accession>A0A922NXA5</accession>
<dbReference type="Pfam" id="PF08327">
    <property type="entry name" value="AHSA1"/>
    <property type="match status" value="1"/>
</dbReference>
<evidence type="ECO:0000259" key="2">
    <source>
        <dbReference type="Pfam" id="PF08327"/>
    </source>
</evidence>
<protein>
    <recommendedName>
        <fullName evidence="2">Activator of Hsp90 ATPase homologue 1/2-like C-terminal domain-containing protein</fullName>
    </recommendedName>
</protein>
<comment type="similarity">
    <text evidence="1">Belongs to the AHA1 family.</text>
</comment>
<dbReference type="Proteomes" id="UP000052167">
    <property type="component" value="Unassembled WGS sequence"/>
</dbReference>
<reference evidence="3 4" key="1">
    <citation type="submission" date="2014-06" db="EMBL/GenBank/DDBJ databases">
        <title>Rhizobium pelagicum/R2-400B4.</title>
        <authorList>
            <person name="Kimes N.E."/>
            <person name="Lopez-Perez M."/>
        </authorList>
    </citation>
    <scope>NUCLEOTIDE SEQUENCE [LARGE SCALE GENOMIC DNA]</scope>
    <source>
        <strain evidence="3 4">R2-400B4</strain>
    </source>
</reference>
<dbReference type="CDD" id="cd08895">
    <property type="entry name" value="SRPBCC_CalC_Aha1-like_2"/>
    <property type="match status" value="1"/>
</dbReference>
<sequence length="147" mass="16268">MPSTVKLHRVFAASPQKVFRAFVEPDALASWLPPYGFLCTVHEFDARVGGAHRMSFRNFTTGESHSFGGTYREFVPGERLVYTDSFDDANLPGEMLVTVAFAKVSVGTEVTIEQTGIPDLIPREGCYLGWQDSLDKLVRLVQPEIAG</sequence>
<dbReference type="AlphaFoldDB" id="A0A922NXA5"/>
<evidence type="ECO:0000313" key="3">
    <source>
        <dbReference type="EMBL" id="KEQ03456.1"/>
    </source>
</evidence>
<dbReference type="InterPro" id="IPR023393">
    <property type="entry name" value="START-like_dom_sf"/>
</dbReference>
<dbReference type="EMBL" id="JOKJ01000033">
    <property type="protein sequence ID" value="KEQ03456.1"/>
    <property type="molecule type" value="Genomic_DNA"/>
</dbReference>
<dbReference type="Gene3D" id="3.30.530.20">
    <property type="match status" value="1"/>
</dbReference>
<dbReference type="SUPFAM" id="SSF55961">
    <property type="entry name" value="Bet v1-like"/>
    <property type="match status" value="1"/>
</dbReference>
<evidence type="ECO:0000313" key="4">
    <source>
        <dbReference type="Proteomes" id="UP000052167"/>
    </source>
</evidence>
<keyword evidence="4" id="KW-1185">Reference proteome</keyword>
<name>A0A922NXA5_9HYPH</name>
<organism evidence="3 4">
    <name type="scientific">Pseudorhizobium pelagicum</name>
    <dbReference type="NCBI Taxonomy" id="1509405"/>
    <lineage>
        <taxon>Bacteria</taxon>
        <taxon>Pseudomonadati</taxon>
        <taxon>Pseudomonadota</taxon>
        <taxon>Alphaproteobacteria</taxon>
        <taxon>Hyphomicrobiales</taxon>
        <taxon>Rhizobiaceae</taxon>
        <taxon>Rhizobium/Agrobacterium group</taxon>
        <taxon>Pseudorhizobium</taxon>
    </lineage>
</organism>
<comment type="caution">
    <text evidence="3">The sequence shown here is derived from an EMBL/GenBank/DDBJ whole genome shotgun (WGS) entry which is preliminary data.</text>
</comment>
<gene>
    <name evidence="3" type="ORF">GV68_16800</name>
</gene>
<feature type="domain" description="Activator of Hsp90 ATPase homologue 1/2-like C-terminal" evidence="2">
    <location>
        <begin position="13"/>
        <end position="141"/>
    </location>
</feature>
<dbReference type="InterPro" id="IPR013538">
    <property type="entry name" value="ASHA1/2-like_C"/>
</dbReference>
<proteinExistence type="inferred from homology"/>